<dbReference type="PANTHER" id="PTHR43156:SF2">
    <property type="entry name" value="STAGE II SPORULATION PROTEIN E"/>
    <property type="match status" value="1"/>
</dbReference>
<gene>
    <name evidence="5" type="ORF">A0128_19610</name>
</gene>
<dbReference type="Gene3D" id="3.60.40.10">
    <property type="entry name" value="PPM-type phosphatase domain"/>
    <property type="match status" value="1"/>
</dbReference>
<keyword evidence="3" id="KW-1133">Transmembrane helix</keyword>
<evidence type="ECO:0000256" key="1">
    <source>
        <dbReference type="ARBA" id="ARBA00022801"/>
    </source>
</evidence>
<keyword evidence="3" id="KW-0472">Membrane</keyword>
<dbReference type="Gene3D" id="3.30.450.20">
    <property type="entry name" value="PAS domain"/>
    <property type="match status" value="1"/>
</dbReference>
<dbReference type="OrthoDB" id="337595at2"/>
<dbReference type="Pfam" id="PF07228">
    <property type="entry name" value="SpoIIE"/>
    <property type="match status" value="1"/>
</dbReference>
<dbReference type="InterPro" id="IPR001932">
    <property type="entry name" value="PPM-type_phosphatase-like_dom"/>
</dbReference>
<dbReference type="Gene3D" id="1.25.40.10">
    <property type="entry name" value="Tetratricopeptide repeat domain"/>
    <property type="match status" value="1"/>
</dbReference>
<dbReference type="Proteomes" id="UP000094197">
    <property type="component" value="Chromosome 2"/>
</dbReference>
<dbReference type="AlphaFoldDB" id="A0A1D7V446"/>
<feature type="domain" description="PPM-type phosphatase" evidence="4">
    <location>
        <begin position="401"/>
        <end position="628"/>
    </location>
</feature>
<dbReference type="SUPFAM" id="SSF48452">
    <property type="entry name" value="TPR-like"/>
    <property type="match status" value="1"/>
</dbReference>
<dbReference type="PANTHER" id="PTHR43156">
    <property type="entry name" value="STAGE II SPORULATION PROTEIN E-RELATED"/>
    <property type="match status" value="1"/>
</dbReference>
<keyword evidence="2" id="KW-0175">Coiled coil</keyword>
<reference evidence="5 6" key="1">
    <citation type="submission" date="2016-04" db="EMBL/GenBank/DDBJ databases">
        <title>Complete genome seqeunce of Leptospira alstonii serovar Room22.</title>
        <authorList>
            <person name="Nally J.E."/>
            <person name="Bayles D.O."/>
            <person name="Hurley D."/>
            <person name="Fanning S."/>
            <person name="McMahon B.J."/>
            <person name="Arent Z."/>
        </authorList>
    </citation>
    <scope>NUCLEOTIDE SEQUENCE [LARGE SCALE GENOMIC DNA]</scope>
    <source>
        <strain evidence="5 6">GWTS #1</strain>
    </source>
</reference>
<feature type="transmembrane region" description="Helical" evidence="3">
    <location>
        <begin position="266"/>
        <end position="288"/>
    </location>
</feature>
<dbReference type="GO" id="GO:0016791">
    <property type="term" value="F:phosphatase activity"/>
    <property type="evidence" value="ECO:0007669"/>
    <property type="project" value="TreeGrafter"/>
</dbReference>
<evidence type="ECO:0000256" key="3">
    <source>
        <dbReference type="SAM" id="Phobius"/>
    </source>
</evidence>
<dbReference type="InterPro" id="IPR029151">
    <property type="entry name" value="Sensor-like_sf"/>
</dbReference>
<organism evidence="5 6">
    <name type="scientific">Leptospira tipperaryensis</name>
    <dbReference type="NCBI Taxonomy" id="2564040"/>
    <lineage>
        <taxon>Bacteria</taxon>
        <taxon>Pseudomonadati</taxon>
        <taxon>Spirochaetota</taxon>
        <taxon>Spirochaetia</taxon>
        <taxon>Leptospirales</taxon>
        <taxon>Leptospiraceae</taxon>
        <taxon>Leptospira</taxon>
    </lineage>
</organism>
<dbReference type="EMBL" id="CP015218">
    <property type="protein sequence ID" value="AOP36624.1"/>
    <property type="molecule type" value="Genomic_DNA"/>
</dbReference>
<name>A0A1D7V446_9LEPT</name>
<keyword evidence="3" id="KW-0812">Transmembrane</keyword>
<accession>A0A1D7V446</accession>
<sequence>MSFRQKIFLILSASQLFLVLILAFTFIQMIDRVKNEPQDKRAFDKSVDFQKELRHKEETIRFMLKELERNSKTLSILESGSNNRALLDSQREYFLGIMKQYDLSIFEVISSSGKVVYRFHRPADFGDDKSKQKIVQEALNGKIASTLELGHSGLGLRVTSPLRNGSLVLVGQVVDQKFTENITGSTDVHMAIYEKDKQISVSGDQIQNYLKNHPLTVLKNGSRFAFDGKYYYLTRIPYENKGLTNLALEFVLMIDETELHTTTQNLWIYCGLLALSIFIGILLVSYLFSRDIINAVKALNFAMKNPSEDETTIIDLDRTDELGQMGEVFVHMKKELLDHQLSLERKVEEKTQELQDTLSEVQALKEKQDGDYYLTSLLIQPLTALRYSDENTKIESILKQKKEFQFRTKNSEIGGDLCSIQEITLMGKDYLVILNADAMGKSIQGAGGALVMGTVFKAIITRTQLSRSNQKKTPEKWLKDCYTELQNVFVTFDGSMLVSAVIALFDQETGALYSINAEHPWMVLYRDGKANFLDHELLLRKIGFTENAPEPIIRVFKLEPNDFVFIGSDGRDDLLLKRPGSEETFMNEDETLFLRLVELANGDLGDLEKLLHHAGEITDDLSIMKIAYKTEAELPLQKIPSAGDEYNRLVKEGIQEIRKKNLTVTRELFEKALAISDADPGLFKQLARICINQKDFSAAAGYSESYVTKFPFDNEFLYYTSFTLRKIKEYSKAIEFSERLRSREPENIRNLKHLVELYRLVGNRSKFRFIMTNLKALVAEKEARDEDYDQDISSETILV</sequence>
<protein>
    <submittedName>
        <fullName evidence="5">Stage II sporulation protein E</fullName>
    </submittedName>
</protein>
<dbReference type="SMART" id="SM00331">
    <property type="entry name" value="PP2C_SIG"/>
    <property type="match status" value="1"/>
</dbReference>
<evidence type="ECO:0000259" key="4">
    <source>
        <dbReference type="SMART" id="SM00331"/>
    </source>
</evidence>
<dbReference type="Gene3D" id="6.10.340.10">
    <property type="match status" value="1"/>
</dbReference>
<keyword evidence="1" id="KW-0378">Hydrolase</keyword>
<dbReference type="InterPro" id="IPR036457">
    <property type="entry name" value="PPM-type-like_dom_sf"/>
</dbReference>
<dbReference type="InterPro" id="IPR011990">
    <property type="entry name" value="TPR-like_helical_dom_sf"/>
</dbReference>
<dbReference type="SUPFAM" id="SSF103190">
    <property type="entry name" value="Sensory domain-like"/>
    <property type="match status" value="1"/>
</dbReference>
<evidence type="ECO:0000313" key="6">
    <source>
        <dbReference type="Proteomes" id="UP000094197"/>
    </source>
</evidence>
<keyword evidence="6" id="KW-1185">Reference proteome</keyword>
<proteinExistence type="predicted"/>
<dbReference type="SUPFAM" id="SSF81606">
    <property type="entry name" value="PP2C-like"/>
    <property type="match status" value="1"/>
</dbReference>
<dbReference type="KEGG" id="laj:A0128_19610"/>
<dbReference type="RefSeq" id="WP_069609839.1">
    <property type="nucleotide sequence ID" value="NZ_CP015218.1"/>
</dbReference>
<feature type="coiled-coil region" evidence="2">
    <location>
        <begin position="333"/>
        <end position="367"/>
    </location>
</feature>
<dbReference type="InterPro" id="IPR052016">
    <property type="entry name" value="Bact_Sigma-Reg"/>
</dbReference>
<evidence type="ECO:0000313" key="5">
    <source>
        <dbReference type="EMBL" id="AOP36624.1"/>
    </source>
</evidence>
<evidence type="ECO:0000256" key="2">
    <source>
        <dbReference type="SAM" id="Coils"/>
    </source>
</evidence>